<accession>A0A2H0V4T8</accession>
<sequence length="435" mass="49585">MKHMGHKTSKSFSNLQQRLDMSPQGAPATETIFKILKVLFSEQEAELVSQLPIRMFTLKKAAKIWQKTEEEARQILDALADKGLMVDIAEGESKRYILAPTMAGFFEFSIMRTDGKFDRKLLSELFHQYINVEDKFLKQVFTLEPTIARTFVIEESLAPKEAMEILDYEKARKVIDTASCITVGICYCRHKMEHMGKACDKPQDVCLTFNNCATSLSDHGIAKKISKEEAHKVLDRSIEEGLVQIGDNVQEGVSFICNCCGCCCEAILGYKRLGYLPKINTNYYPVVDDGKCTGCGLCAVKCPVDAIKIADKTAIIDIDICLGCGVCRRYCKFDSIEMKRRDKTMFVPKDAFKRFILEAINAGKLQNLIFDNYNLWTYDVFRKFFGIILKLKPAKRLLVDEQLQSKFLQNMTKLYGKFNKKVKVRDYSHPEMKGK</sequence>
<dbReference type="GO" id="GO:0046872">
    <property type="term" value="F:metal ion binding"/>
    <property type="evidence" value="ECO:0007669"/>
    <property type="project" value="UniProtKB-KW"/>
</dbReference>
<dbReference type="AlphaFoldDB" id="A0A2H0V4T8"/>
<comment type="caution">
    <text evidence="6">The sequence shown here is derived from an EMBL/GenBank/DDBJ whole genome shotgun (WGS) entry which is preliminary data.</text>
</comment>
<feature type="domain" description="4Fe-4S ferredoxin-type" evidence="5">
    <location>
        <begin position="314"/>
        <end position="341"/>
    </location>
</feature>
<dbReference type="InterPro" id="IPR017896">
    <property type="entry name" value="4Fe4S_Fe-S-bd"/>
</dbReference>
<keyword evidence="3" id="KW-0411">Iron-sulfur</keyword>
<dbReference type="Proteomes" id="UP000229901">
    <property type="component" value="Unassembled WGS sequence"/>
</dbReference>
<dbReference type="PROSITE" id="PS00198">
    <property type="entry name" value="4FE4S_FER_1"/>
    <property type="match status" value="1"/>
</dbReference>
<evidence type="ECO:0000313" key="7">
    <source>
        <dbReference type="Proteomes" id="UP000229901"/>
    </source>
</evidence>
<evidence type="ECO:0000256" key="1">
    <source>
        <dbReference type="ARBA" id="ARBA00022723"/>
    </source>
</evidence>
<organism evidence="6 7">
    <name type="scientific">Candidatus Falkowbacteria bacterium CG10_big_fil_rev_8_21_14_0_10_39_11</name>
    <dbReference type="NCBI Taxonomy" id="1974565"/>
    <lineage>
        <taxon>Bacteria</taxon>
        <taxon>Candidatus Falkowiibacteriota</taxon>
    </lineage>
</organism>
<dbReference type="InterPro" id="IPR017900">
    <property type="entry name" value="4Fe4S_Fe_S_CS"/>
</dbReference>
<protein>
    <submittedName>
        <fullName evidence="6">(Fe-S)-binding protein</fullName>
    </submittedName>
</protein>
<dbReference type="EMBL" id="PFAP01000018">
    <property type="protein sequence ID" value="PIR94116.1"/>
    <property type="molecule type" value="Genomic_DNA"/>
</dbReference>
<proteinExistence type="predicted"/>
<dbReference type="PROSITE" id="PS51379">
    <property type="entry name" value="4FE4S_FER_2"/>
    <property type="match status" value="2"/>
</dbReference>
<dbReference type="GO" id="GO:0051536">
    <property type="term" value="F:iron-sulfur cluster binding"/>
    <property type="evidence" value="ECO:0007669"/>
    <property type="project" value="UniProtKB-KW"/>
</dbReference>
<gene>
    <name evidence="6" type="ORF">COT97_03015</name>
</gene>
<reference evidence="7" key="1">
    <citation type="submission" date="2017-09" db="EMBL/GenBank/DDBJ databases">
        <title>Depth-based differentiation of microbial function through sediment-hosted aquifers and enrichment of novel symbionts in the deep terrestrial subsurface.</title>
        <authorList>
            <person name="Probst A.J."/>
            <person name="Ladd B."/>
            <person name="Jarett J.K."/>
            <person name="Geller-Mcgrath D.E."/>
            <person name="Sieber C.M.K."/>
            <person name="Emerson J.B."/>
            <person name="Anantharaman K."/>
            <person name="Thomas B.C."/>
            <person name="Malmstrom R."/>
            <person name="Stieglmeier M."/>
            <person name="Klingl A."/>
            <person name="Woyke T."/>
            <person name="Ryan C.M."/>
            <person name="Banfield J.F."/>
        </authorList>
    </citation>
    <scope>NUCLEOTIDE SEQUENCE [LARGE SCALE GENOMIC DNA]</scope>
</reference>
<keyword evidence="2" id="KW-0408">Iron</keyword>
<dbReference type="Gene3D" id="3.30.70.20">
    <property type="match status" value="1"/>
</dbReference>
<evidence type="ECO:0000256" key="3">
    <source>
        <dbReference type="ARBA" id="ARBA00023014"/>
    </source>
</evidence>
<feature type="compositionally biased region" description="Polar residues" evidence="4">
    <location>
        <begin position="10"/>
        <end position="19"/>
    </location>
</feature>
<dbReference type="SUPFAM" id="SSF54862">
    <property type="entry name" value="4Fe-4S ferredoxins"/>
    <property type="match status" value="1"/>
</dbReference>
<evidence type="ECO:0000256" key="4">
    <source>
        <dbReference type="SAM" id="MobiDB-lite"/>
    </source>
</evidence>
<keyword evidence="1" id="KW-0479">Metal-binding</keyword>
<evidence type="ECO:0000259" key="5">
    <source>
        <dbReference type="PROSITE" id="PS51379"/>
    </source>
</evidence>
<evidence type="ECO:0000256" key="2">
    <source>
        <dbReference type="ARBA" id="ARBA00023004"/>
    </source>
</evidence>
<feature type="domain" description="4Fe-4S ferredoxin-type" evidence="5">
    <location>
        <begin position="283"/>
        <end position="312"/>
    </location>
</feature>
<name>A0A2H0V4T8_9BACT</name>
<evidence type="ECO:0000313" key="6">
    <source>
        <dbReference type="EMBL" id="PIR94116.1"/>
    </source>
</evidence>
<dbReference type="Pfam" id="PF00037">
    <property type="entry name" value="Fer4"/>
    <property type="match status" value="1"/>
</dbReference>
<feature type="region of interest" description="Disordered" evidence="4">
    <location>
        <begin position="1"/>
        <end position="22"/>
    </location>
</feature>